<evidence type="ECO:0000313" key="5">
    <source>
        <dbReference type="Proteomes" id="UP001287356"/>
    </source>
</evidence>
<feature type="domain" description="SYO1-like TPR repeats" evidence="3">
    <location>
        <begin position="445"/>
        <end position="690"/>
    </location>
</feature>
<feature type="region of interest" description="Disordered" evidence="2">
    <location>
        <begin position="322"/>
        <end position="346"/>
    </location>
</feature>
<sequence length="693" mass="75562">MGKSNRNNKAKAFRSDPIAKPVKPPSDPELAALREARILPVIKDLKSPEAKSRTAAAGAIANIVQDTKCRKLLLREQVVHVVLTETLTDASPDSRAAGWEILKVLVQEEEADFCVHLYRLDILTAIEHAARSIIETLTATEQPFGKLLKAQQRLVWEITSSLIALLIPIALARDEILDAVVANPTILRFLFRLVASELVPHEIFEETLSCLMVLSEDNLPLGQALTDDQETRCYDELLKFKTGGGVRAVLACGVLHNVFSSLQWLDHSPGKDGACDAILVPSLSRELEQVSSSNGSLKTSNPEIAQVALEILASIGTDLQNTLEKGNRPQPGAAGKSKDEEWNGLGDEAADTDVDAVAEADDDDAMDVDGDHEKDDSDQEDKGEEDGLDDDDDDDDLDEDMDLVTGGDDSVPDTAGLDDLPTLRDLIHKALPQLIRLSSDSADSDETAAIQTQALSALNNIAWTISMIDFAEGENAHVFDVWAPAAKKVWQKTITPILDSDNADITLASLVTSLAWAIARSLSGDTPSDGTQHRKFMALYQASKGLEHHDEGEGEGHCGCDCGDDDPLQSLGVKCIGVLGCLARAPASIDVNREIGVALMSRLANTDDVAPPAEIIEMLNQLFDMYADEEQACDKEVFWKDNFLQHLQELLPRLKIIAKGVDKRAFEELRTKADEAVLNLARFIQYKKKHAPR</sequence>
<dbReference type="Pfam" id="PF25567">
    <property type="entry name" value="TPR_SYO1"/>
    <property type="match status" value="1"/>
</dbReference>
<dbReference type="GO" id="GO:0042273">
    <property type="term" value="P:ribosomal large subunit biogenesis"/>
    <property type="evidence" value="ECO:0007669"/>
    <property type="project" value="TreeGrafter"/>
</dbReference>
<dbReference type="InterPro" id="IPR016024">
    <property type="entry name" value="ARM-type_fold"/>
</dbReference>
<dbReference type="PANTHER" id="PTHR13347:SF1">
    <property type="entry name" value="HEAT REPEAT-CONTAINING PROTEIN 3"/>
    <property type="match status" value="1"/>
</dbReference>
<feature type="region of interest" description="Disordered" evidence="2">
    <location>
        <begin position="362"/>
        <end position="417"/>
    </location>
</feature>
<organism evidence="4 5">
    <name type="scientific">Lasiosphaeria ovina</name>
    <dbReference type="NCBI Taxonomy" id="92902"/>
    <lineage>
        <taxon>Eukaryota</taxon>
        <taxon>Fungi</taxon>
        <taxon>Dikarya</taxon>
        <taxon>Ascomycota</taxon>
        <taxon>Pezizomycotina</taxon>
        <taxon>Sordariomycetes</taxon>
        <taxon>Sordariomycetidae</taxon>
        <taxon>Sordariales</taxon>
        <taxon>Lasiosphaeriaceae</taxon>
        <taxon>Lasiosphaeria</taxon>
    </lineage>
</organism>
<dbReference type="InterPro" id="IPR057990">
    <property type="entry name" value="TPR_SYO1"/>
</dbReference>
<dbReference type="CDD" id="cd13394">
    <property type="entry name" value="Syo1_like"/>
    <property type="match status" value="1"/>
</dbReference>
<comment type="caution">
    <text evidence="4">The sequence shown here is derived from an EMBL/GenBank/DDBJ whole genome shotgun (WGS) entry which is preliminary data.</text>
</comment>
<feature type="compositionally biased region" description="Acidic residues" evidence="2">
    <location>
        <begin position="376"/>
        <end position="402"/>
    </location>
</feature>
<dbReference type="EMBL" id="JAULSN010000002">
    <property type="protein sequence ID" value="KAK3380108.1"/>
    <property type="molecule type" value="Genomic_DNA"/>
</dbReference>
<keyword evidence="5" id="KW-1185">Reference proteome</keyword>
<proteinExistence type="inferred from homology"/>
<comment type="similarity">
    <text evidence="1">Belongs to the nuclear import and ribosome assembly adapter family.</text>
</comment>
<dbReference type="SUPFAM" id="SSF48371">
    <property type="entry name" value="ARM repeat"/>
    <property type="match status" value="1"/>
</dbReference>
<dbReference type="InterPro" id="IPR052616">
    <property type="entry name" value="SYO1-like"/>
</dbReference>
<name>A0AAE0TU35_9PEZI</name>
<evidence type="ECO:0000256" key="2">
    <source>
        <dbReference type="SAM" id="MobiDB-lite"/>
    </source>
</evidence>
<evidence type="ECO:0000259" key="3">
    <source>
        <dbReference type="Pfam" id="PF25567"/>
    </source>
</evidence>
<dbReference type="Proteomes" id="UP001287356">
    <property type="component" value="Unassembled WGS sequence"/>
</dbReference>
<feature type="compositionally biased region" description="Basic residues" evidence="2">
    <location>
        <begin position="1"/>
        <end position="12"/>
    </location>
</feature>
<dbReference type="InterPro" id="IPR011989">
    <property type="entry name" value="ARM-like"/>
</dbReference>
<feature type="region of interest" description="Disordered" evidence="2">
    <location>
        <begin position="1"/>
        <end position="27"/>
    </location>
</feature>
<evidence type="ECO:0000256" key="1">
    <source>
        <dbReference type="ARBA" id="ARBA00049983"/>
    </source>
</evidence>
<dbReference type="Gene3D" id="1.25.10.10">
    <property type="entry name" value="Leucine-rich Repeat Variant"/>
    <property type="match status" value="1"/>
</dbReference>
<protein>
    <recommendedName>
        <fullName evidence="3">SYO1-like TPR repeats domain-containing protein</fullName>
    </recommendedName>
</protein>
<gene>
    <name evidence="4" type="ORF">B0T24DRAFT_521011</name>
</gene>
<dbReference type="GO" id="GO:0006606">
    <property type="term" value="P:protein import into nucleus"/>
    <property type="evidence" value="ECO:0007669"/>
    <property type="project" value="TreeGrafter"/>
</dbReference>
<dbReference type="GO" id="GO:0051082">
    <property type="term" value="F:unfolded protein binding"/>
    <property type="evidence" value="ECO:0007669"/>
    <property type="project" value="TreeGrafter"/>
</dbReference>
<reference evidence="4" key="2">
    <citation type="submission" date="2023-06" db="EMBL/GenBank/DDBJ databases">
        <authorList>
            <consortium name="Lawrence Berkeley National Laboratory"/>
            <person name="Haridas S."/>
            <person name="Hensen N."/>
            <person name="Bonometti L."/>
            <person name="Westerberg I."/>
            <person name="Brannstrom I.O."/>
            <person name="Guillou S."/>
            <person name="Cros-Aarteil S."/>
            <person name="Calhoun S."/>
            <person name="Kuo A."/>
            <person name="Mondo S."/>
            <person name="Pangilinan J."/>
            <person name="Riley R."/>
            <person name="Labutti K."/>
            <person name="Andreopoulos B."/>
            <person name="Lipzen A."/>
            <person name="Chen C."/>
            <person name="Yanf M."/>
            <person name="Daum C."/>
            <person name="Ng V."/>
            <person name="Clum A."/>
            <person name="Steindorff A."/>
            <person name="Ohm R."/>
            <person name="Martin F."/>
            <person name="Silar P."/>
            <person name="Natvig D."/>
            <person name="Lalanne C."/>
            <person name="Gautier V."/>
            <person name="Ament-Velasquez S.L."/>
            <person name="Kruys A."/>
            <person name="Hutchinson M.I."/>
            <person name="Powell A.J."/>
            <person name="Barry K."/>
            <person name="Miller A.N."/>
            <person name="Grigoriev I.V."/>
            <person name="Debuchy R."/>
            <person name="Gladieux P."/>
            <person name="Thoren M.H."/>
            <person name="Johannesson H."/>
        </authorList>
    </citation>
    <scope>NUCLEOTIDE SEQUENCE</scope>
    <source>
        <strain evidence="4">CBS 958.72</strain>
    </source>
</reference>
<dbReference type="AlphaFoldDB" id="A0AAE0TU35"/>
<accession>A0AAE0TU35</accession>
<evidence type="ECO:0000313" key="4">
    <source>
        <dbReference type="EMBL" id="KAK3380108.1"/>
    </source>
</evidence>
<reference evidence="4" key="1">
    <citation type="journal article" date="2023" name="Mol. Phylogenet. Evol.">
        <title>Genome-scale phylogeny and comparative genomics of the fungal order Sordariales.</title>
        <authorList>
            <person name="Hensen N."/>
            <person name="Bonometti L."/>
            <person name="Westerberg I."/>
            <person name="Brannstrom I.O."/>
            <person name="Guillou S."/>
            <person name="Cros-Aarteil S."/>
            <person name="Calhoun S."/>
            <person name="Haridas S."/>
            <person name="Kuo A."/>
            <person name="Mondo S."/>
            <person name="Pangilinan J."/>
            <person name="Riley R."/>
            <person name="LaButti K."/>
            <person name="Andreopoulos B."/>
            <person name="Lipzen A."/>
            <person name="Chen C."/>
            <person name="Yan M."/>
            <person name="Daum C."/>
            <person name="Ng V."/>
            <person name="Clum A."/>
            <person name="Steindorff A."/>
            <person name="Ohm R.A."/>
            <person name="Martin F."/>
            <person name="Silar P."/>
            <person name="Natvig D.O."/>
            <person name="Lalanne C."/>
            <person name="Gautier V."/>
            <person name="Ament-Velasquez S.L."/>
            <person name="Kruys A."/>
            <person name="Hutchinson M.I."/>
            <person name="Powell A.J."/>
            <person name="Barry K."/>
            <person name="Miller A.N."/>
            <person name="Grigoriev I.V."/>
            <person name="Debuchy R."/>
            <person name="Gladieux P."/>
            <person name="Hiltunen Thoren M."/>
            <person name="Johannesson H."/>
        </authorList>
    </citation>
    <scope>NUCLEOTIDE SEQUENCE</scope>
    <source>
        <strain evidence="4">CBS 958.72</strain>
    </source>
</reference>
<dbReference type="PANTHER" id="PTHR13347">
    <property type="entry name" value="HEAT REPEAT-CONTAINING PROTEIN 3"/>
    <property type="match status" value="1"/>
</dbReference>